<accession>A0A9D4ENT5</accession>
<dbReference type="Gene3D" id="2.20.25.240">
    <property type="match status" value="1"/>
</dbReference>
<gene>
    <name evidence="6" type="ORF">DPMN_159718</name>
</gene>
<dbReference type="PANTHER" id="PTHR20956">
    <property type="entry name" value="HEH2P"/>
    <property type="match status" value="1"/>
</dbReference>
<evidence type="ECO:0000259" key="5">
    <source>
        <dbReference type="Pfam" id="PF04500"/>
    </source>
</evidence>
<dbReference type="AlphaFoldDB" id="A0A9D4ENT5"/>
<dbReference type="InterPro" id="IPR007588">
    <property type="entry name" value="Znf_FLYWCH"/>
</dbReference>
<comment type="caution">
    <text evidence="6">The sequence shown here is derived from an EMBL/GenBank/DDBJ whole genome shotgun (WGS) entry which is preliminary data.</text>
</comment>
<evidence type="ECO:0000256" key="3">
    <source>
        <dbReference type="ARBA" id="ARBA00022833"/>
    </source>
</evidence>
<reference evidence="6" key="1">
    <citation type="journal article" date="2019" name="bioRxiv">
        <title>The Genome of the Zebra Mussel, Dreissena polymorpha: A Resource for Invasive Species Research.</title>
        <authorList>
            <person name="McCartney M.A."/>
            <person name="Auch B."/>
            <person name="Kono T."/>
            <person name="Mallez S."/>
            <person name="Zhang Y."/>
            <person name="Obille A."/>
            <person name="Becker A."/>
            <person name="Abrahante J.E."/>
            <person name="Garbe J."/>
            <person name="Badalamenti J.P."/>
            <person name="Herman A."/>
            <person name="Mangelson H."/>
            <person name="Liachko I."/>
            <person name="Sullivan S."/>
            <person name="Sone E.D."/>
            <person name="Koren S."/>
            <person name="Silverstein K.A.T."/>
            <person name="Beckman K.B."/>
            <person name="Gohl D.M."/>
        </authorList>
    </citation>
    <scope>NUCLEOTIDE SEQUENCE</scope>
    <source>
        <strain evidence="6">Duluth1</strain>
        <tissue evidence="6">Whole animal</tissue>
    </source>
</reference>
<keyword evidence="1" id="KW-0479">Metal-binding</keyword>
<feature type="region of interest" description="Disordered" evidence="4">
    <location>
        <begin position="1"/>
        <end position="50"/>
    </location>
</feature>
<sequence>MDYSSVESVRDTSESDAMDYSSVRDVDSTDTDNADQLNQPFDLPDRPAINQDSETVETDIGDESLSTTAIEEQTVTFEVIEIGSKRGKPLLVGSDGFRYYVKKTQKNSVLWACSLRSSKCPCYATMIQKGTDFVRGPNNHQHGPEASIDKKIRIGVKVKEEAKAQP</sequence>
<dbReference type="Proteomes" id="UP000828390">
    <property type="component" value="Unassembled WGS sequence"/>
</dbReference>
<evidence type="ECO:0000256" key="4">
    <source>
        <dbReference type="SAM" id="MobiDB-lite"/>
    </source>
</evidence>
<keyword evidence="7" id="KW-1185">Reference proteome</keyword>
<evidence type="ECO:0000256" key="1">
    <source>
        <dbReference type="ARBA" id="ARBA00022723"/>
    </source>
</evidence>
<keyword evidence="2" id="KW-0863">Zinc-finger</keyword>
<organism evidence="6 7">
    <name type="scientific">Dreissena polymorpha</name>
    <name type="common">Zebra mussel</name>
    <name type="synonym">Mytilus polymorpha</name>
    <dbReference type="NCBI Taxonomy" id="45954"/>
    <lineage>
        <taxon>Eukaryota</taxon>
        <taxon>Metazoa</taxon>
        <taxon>Spiralia</taxon>
        <taxon>Lophotrochozoa</taxon>
        <taxon>Mollusca</taxon>
        <taxon>Bivalvia</taxon>
        <taxon>Autobranchia</taxon>
        <taxon>Heteroconchia</taxon>
        <taxon>Euheterodonta</taxon>
        <taxon>Imparidentia</taxon>
        <taxon>Neoheterodontei</taxon>
        <taxon>Myida</taxon>
        <taxon>Dreissenoidea</taxon>
        <taxon>Dreissenidae</taxon>
        <taxon>Dreissena</taxon>
    </lineage>
</organism>
<feature type="domain" description="FLYWCH-type" evidence="5">
    <location>
        <begin position="84"/>
        <end position="142"/>
    </location>
</feature>
<reference evidence="6" key="2">
    <citation type="submission" date="2020-11" db="EMBL/GenBank/DDBJ databases">
        <authorList>
            <person name="McCartney M.A."/>
            <person name="Auch B."/>
            <person name="Kono T."/>
            <person name="Mallez S."/>
            <person name="Becker A."/>
            <person name="Gohl D.M."/>
            <person name="Silverstein K.A.T."/>
            <person name="Koren S."/>
            <person name="Bechman K.B."/>
            <person name="Herman A."/>
            <person name="Abrahante J.E."/>
            <person name="Garbe J."/>
        </authorList>
    </citation>
    <scope>NUCLEOTIDE SEQUENCE</scope>
    <source>
        <strain evidence="6">Duluth1</strain>
        <tissue evidence="6">Whole animal</tissue>
    </source>
</reference>
<dbReference type="Pfam" id="PF04500">
    <property type="entry name" value="FLYWCH"/>
    <property type="match status" value="1"/>
</dbReference>
<name>A0A9D4ENT5_DREPO</name>
<dbReference type="PANTHER" id="PTHR20956:SF12">
    <property type="entry name" value="FLYWCH-TYPE DOMAIN-CONTAINING PROTEIN"/>
    <property type="match status" value="1"/>
</dbReference>
<dbReference type="EMBL" id="JAIWYP010000008">
    <property type="protein sequence ID" value="KAH3781811.1"/>
    <property type="molecule type" value="Genomic_DNA"/>
</dbReference>
<dbReference type="GO" id="GO:0008270">
    <property type="term" value="F:zinc ion binding"/>
    <property type="evidence" value="ECO:0007669"/>
    <property type="project" value="UniProtKB-KW"/>
</dbReference>
<evidence type="ECO:0000256" key="2">
    <source>
        <dbReference type="ARBA" id="ARBA00022771"/>
    </source>
</evidence>
<proteinExistence type="predicted"/>
<evidence type="ECO:0000313" key="6">
    <source>
        <dbReference type="EMBL" id="KAH3781811.1"/>
    </source>
</evidence>
<evidence type="ECO:0000313" key="7">
    <source>
        <dbReference type="Proteomes" id="UP000828390"/>
    </source>
</evidence>
<protein>
    <recommendedName>
        <fullName evidence="5">FLYWCH-type domain-containing protein</fullName>
    </recommendedName>
</protein>
<keyword evidence="3" id="KW-0862">Zinc</keyword>